<evidence type="ECO:0000256" key="2">
    <source>
        <dbReference type="ARBA" id="ARBA00022801"/>
    </source>
</evidence>
<dbReference type="Gene3D" id="3.40.720.10">
    <property type="entry name" value="Alkaline Phosphatase, subunit A"/>
    <property type="match status" value="1"/>
</dbReference>
<feature type="domain" description="Sulfatase N-terminal" evidence="3">
    <location>
        <begin position="2"/>
        <end position="343"/>
    </location>
</feature>
<dbReference type="GO" id="GO:0005737">
    <property type="term" value="C:cytoplasm"/>
    <property type="evidence" value="ECO:0007669"/>
    <property type="project" value="TreeGrafter"/>
</dbReference>
<dbReference type="EMBL" id="UINC01016229">
    <property type="protein sequence ID" value="SVA67734.1"/>
    <property type="molecule type" value="Genomic_DNA"/>
</dbReference>
<reference evidence="4" key="1">
    <citation type="submission" date="2018-05" db="EMBL/GenBank/DDBJ databases">
        <authorList>
            <person name="Lanie J.A."/>
            <person name="Ng W.-L."/>
            <person name="Kazmierczak K.M."/>
            <person name="Andrzejewski T.M."/>
            <person name="Davidsen T.M."/>
            <person name="Wayne K.J."/>
            <person name="Tettelin H."/>
            <person name="Glass J.I."/>
            <person name="Rusch D."/>
            <person name="Podicherti R."/>
            <person name="Tsui H.-C.T."/>
            <person name="Winkler M.E."/>
        </authorList>
    </citation>
    <scope>NUCLEOTIDE SEQUENCE</scope>
</reference>
<dbReference type="GO" id="GO:0008484">
    <property type="term" value="F:sulfuric ester hydrolase activity"/>
    <property type="evidence" value="ECO:0007669"/>
    <property type="project" value="TreeGrafter"/>
</dbReference>
<dbReference type="CDD" id="cd16037">
    <property type="entry name" value="sulfatase_like"/>
    <property type="match status" value="1"/>
</dbReference>
<accession>A0A381XSI3</accession>
<dbReference type="GO" id="GO:0046872">
    <property type="term" value="F:metal ion binding"/>
    <property type="evidence" value="ECO:0007669"/>
    <property type="project" value="UniProtKB-KW"/>
</dbReference>
<organism evidence="4">
    <name type="scientific">marine metagenome</name>
    <dbReference type="NCBI Taxonomy" id="408172"/>
    <lineage>
        <taxon>unclassified sequences</taxon>
        <taxon>metagenomes</taxon>
        <taxon>ecological metagenomes</taxon>
    </lineage>
</organism>
<dbReference type="InterPro" id="IPR017850">
    <property type="entry name" value="Alkaline_phosphatase_core_sf"/>
</dbReference>
<dbReference type="SUPFAM" id="SSF53649">
    <property type="entry name" value="Alkaline phosphatase-like"/>
    <property type="match status" value="1"/>
</dbReference>
<protein>
    <recommendedName>
        <fullName evidence="3">Sulfatase N-terminal domain-containing protein</fullName>
    </recommendedName>
</protein>
<dbReference type="AlphaFoldDB" id="A0A381XSI3"/>
<keyword evidence="2" id="KW-0378">Hydrolase</keyword>
<dbReference type="PANTHER" id="PTHR45953">
    <property type="entry name" value="IDURONATE 2-SULFATASE"/>
    <property type="match status" value="1"/>
</dbReference>
<proteinExistence type="predicted"/>
<evidence type="ECO:0000313" key="4">
    <source>
        <dbReference type="EMBL" id="SVA67734.1"/>
    </source>
</evidence>
<sequence>MPNVLVLISDQHSKHHLGCYGDDLVRTPHLDRLASEGMRFDNVYCPSPLCVPSRMAFMSCRYPSATKIWTNNHLLHSGTPTWAHALGAAGVDTALIGRMHFNGPDQRHGFAERPLGEYGAIHPGARRLGTLFQSIPNTTTGQNRMAVEVAGAGTTSYQVFDERVAETTCDWLRQRVTAGGRPFAAVSGFLLPHCPFVAPRDLFDYYYDRVDVPEQPRAAAQPPAVVNFRRNRGILQPPLPEERIRVARAAYFGMCEHLDRQVGQILDCLDETGLAEDTLVIYVSDHGEMAGEHGCWWKSNYYEGSVGVPMMARWPGEVRPGSMSQEICNLMDLGVTLSDLTGAPALPQADGHSLLRTLRGQDDPARPGETFAELGPARGNAPSRMIRRDRWKLTKYGDDTPPILFDLEQDPGEWHDLGCDPAYAAVRDELLRAVYDKWDAAYVQAESDRLDSDVALISAWGNDYAQPTSDSLAIPQDVEDIDLR</sequence>
<dbReference type="PANTHER" id="PTHR45953:SF1">
    <property type="entry name" value="IDURONATE 2-SULFATASE"/>
    <property type="match status" value="1"/>
</dbReference>
<evidence type="ECO:0000256" key="1">
    <source>
        <dbReference type="ARBA" id="ARBA00022723"/>
    </source>
</evidence>
<dbReference type="Pfam" id="PF00884">
    <property type="entry name" value="Sulfatase"/>
    <property type="match status" value="1"/>
</dbReference>
<keyword evidence="1" id="KW-0479">Metal-binding</keyword>
<name>A0A381XSI3_9ZZZZ</name>
<evidence type="ECO:0000259" key="3">
    <source>
        <dbReference type="Pfam" id="PF00884"/>
    </source>
</evidence>
<gene>
    <name evidence="4" type="ORF">METZ01_LOCUS120588</name>
</gene>
<dbReference type="InterPro" id="IPR000917">
    <property type="entry name" value="Sulfatase_N"/>
</dbReference>